<reference evidence="1 2" key="1">
    <citation type="submission" date="2017-01" db="EMBL/GenBank/DDBJ databases">
        <title>The cable genome- insights into the physiology and evolution of filamentous bacteria capable of sulfide oxidation via long distance electron transfer.</title>
        <authorList>
            <person name="Schreiber L."/>
            <person name="Bjerg J.T."/>
            <person name="Boggild A."/>
            <person name="Van De Vossenberg J."/>
            <person name="Meysman F."/>
            <person name="Nielsen L.P."/>
            <person name="Schramm A."/>
            <person name="Kjeldsen K.U."/>
        </authorList>
    </citation>
    <scope>NUCLEOTIDE SEQUENCE [LARGE SCALE GENOMIC DNA]</scope>
    <source>
        <strain evidence="1">MCF</strain>
    </source>
</reference>
<gene>
    <name evidence="1" type="ORF">H206_02082</name>
</gene>
<keyword evidence="2" id="KW-1185">Reference proteome</keyword>
<protein>
    <submittedName>
        <fullName evidence="1">Uncharacterized protein</fullName>
    </submittedName>
</protein>
<dbReference type="AlphaFoldDB" id="A0A444IV62"/>
<dbReference type="EMBL" id="MTKO01000089">
    <property type="protein sequence ID" value="RWX44764.1"/>
    <property type="molecule type" value="Genomic_DNA"/>
</dbReference>
<evidence type="ECO:0000313" key="2">
    <source>
        <dbReference type="Proteomes" id="UP000287853"/>
    </source>
</evidence>
<organism evidence="1 2">
    <name type="scientific">Candidatus Electrothrix aarhusensis</name>
    <dbReference type="NCBI Taxonomy" id="1859131"/>
    <lineage>
        <taxon>Bacteria</taxon>
        <taxon>Pseudomonadati</taxon>
        <taxon>Thermodesulfobacteriota</taxon>
        <taxon>Desulfobulbia</taxon>
        <taxon>Desulfobulbales</taxon>
        <taxon>Desulfobulbaceae</taxon>
        <taxon>Candidatus Electrothrix</taxon>
    </lineage>
</organism>
<proteinExistence type="predicted"/>
<accession>A0A444IV62</accession>
<comment type="caution">
    <text evidence="1">The sequence shown here is derived from an EMBL/GenBank/DDBJ whole genome shotgun (WGS) entry which is preliminary data.</text>
</comment>
<evidence type="ECO:0000313" key="1">
    <source>
        <dbReference type="EMBL" id="RWX44764.1"/>
    </source>
</evidence>
<dbReference type="Proteomes" id="UP000287853">
    <property type="component" value="Unassembled WGS sequence"/>
</dbReference>
<name>A0A444IV62_9BACT</name>
<sequence length="204" mass="23897">MVIVSFEVGWNLCYTSLYAVDGNVWSSFFDFWERVKYMELDFDTFDRVEKDFDPLFHLLSNTQQQIHDQLEAYADGKVLKGNELVGWLGEIYTKIICNGYLVDDSYEHDVEIDDGVKISVKTRKGNNSGWQRTSAIPKIEGKECPTHLMFVHLNDNYSVMSMWLYPWEDLFVSGRFKKHIVRGNFRSYYMAVNPSKDGEYKIYG</sequence>